<evidence type="ECO:0000313" key="5">
    <source>
        <dbReference type="EMBL" id="BBE35175.1"/>
    </source>
</evidence>
<keyword evidence="3" id="KW-0560">Oxidoreductase</keyword>
<accession>A0AAD1D7Y1</accession>
<gene>
    <name evidence="6" type="ORF">DFR51_1733</name>
    <name evidence="5" type="ORF">SmB9_28330</name>
</gene>
<keyword evidence="2" id="KW-0288">FMN</keyword>
<evidence type="ECO:0000256" key="2">
    <source>
        <dbReference type="ARBA" id="ARBA00022643"/>
    </source>
</evidence>
<dbReference type="InterPro" id="IPR029479">
    <property type="entry name" value="Nitroreductase"/>
</dbReference>
<feature type="domain" description="Nitroreductase" evidence="4">
    <location>
        <begin position="18"/>
        <end position="208"/>
    </location>
</feature>
<dbReference type="KEGG" id="smic:SmB9_28330"/>
<reference evidence="5 7" key="1">
    <citation type="submission" date="2018-06" db="EMBL/GenBank/DDBJ databases">
        <title>Complete Genome Sequence of the Microcystin-Degrading Bacterium Sphingosinicella microcystinivorans Strain B-9.</title>
        <authorList>
            <person name="Jin H."/>
            <person name="Nishizawa T."/>
            <person name="Guo Y."/>
            <person name="Nishizawa A."/>
            <person name="Park H."/>
            <person name="Kato H."/>
            <person name="Tsuji K."/>
            <person name="Harada K."/>
        </authorList>
    </citation>
    <scope>NUCLEOTIDE SEQUENCE [LARGE SCALE GENOMIC DNA]</scope>
    <source>
        <strain evidence="5 7">B9</strain>
    </source>
</reference>
<organism evidence="5 7">
    <name type="scientific">Sphingosinicella microcystinivorans</name>
    <dbReference type="NCBI Taxonomy" id="335406"/>
    <lineage>
        <taxon>Bacteria</taxon>
        <taxon>Pseudomonadati</taxon>
        <taxon>Pseudomonadota</taxon>
        <taxon>Alphaproteobacteria</taxon>
        <taxon>Sphingomonadales</taxon>
        <taxon>Sphingosinicellaceae</taxon>
        <taxon>Sphingosinicella</taxon>
    </lineage>
</organism>
<dbReference type="PANTHER" id="PTHR23026:SF90">
    <property type="entry name" value="IODOTYROSINE DEIODINASE 1"/>
    <property type="match status" value="1"/>
</dbReference>
<protein>
    <submittedName>
        <fullName evidence="5">NADH dehydrogenase</fullName>
    </submittedName>
    <submittedName>
        <fullName evidence="6">Nitroreductase</fullName>
    </submittedName>
</protein>
<dbReference type="Proteomes" id="UP000276029">
    <property type="component" value="Unassembled WGS sequence"/>
</dbReference>
<dbReference type="SUPFAM" id="SSF55469">
    <property type="entry name" value="FMN-dependent nitroreductase-like"/>
    <property type="match status" value="1"/>
</dbReference>
<keyword evidence="8" id="KW-1185">Reference proteome</keyword>
<evidence type="ECO:0000259" key="4">
    <source>
        <dbReference type="Pfam" id="PF00881"/>
    </source>
</evidence>
<evidence type="ECO:0000256" key="3">
    <source>
        <dbReference type="ARBA" id="ARBA00023002"/>
    </source>
</evidence>
<name>A0AAD1D7Y1_SPHMI</name>
<dbReference type="RefSeq" id="WP_338068300.1">
    <property type="nucleotide sequence ID" value="NZ_RBWX01000007.1"/>
</dbReference>
<dbReference type="CDD" id="cd02136">
    <property type="entry name" value="PnbA_NfnB-like"/>
    <property type="match status" value="1"/>
</dbReference>
<dbReference type="Gene3D" id="3.40.109.10">
    <property type="entry name" value="NADH Oxidase"/>
    <property type="match status" value="1"/>
</dbReference>
<proteinExistence type="predicted"/>
<dbReference type="InterPro" id="IPR050627">
    <property type="entry name" value="Nitroreductase/BluB"/>
</dbReference>
<dbReference type="EMBL" id="AP018711">
    <property type="protein sequence ID" value="BBE35175.1"/>
    <property type="molecule type" value="Genomic_DNA"/>
</dbReference>
<evidence type="ECO:0000313" key="7">
    <source>
        <dbReference type="Proteomes" id="UP000275727"/>
    </source>
</evidence>
<sequence length="234" mass="26527">MRLLNMALGNEVDVSEAIATRRSVRGFLDRPVDPALLREIIEKAARAPSGGNLQPWHIYVVGGDELTRLKQIMSARIVEAPRGEEMEYDIYPKGLAEPYASRRFQVGEEMYGHIGIPREDREARRRWFARNFMSFGAPVALFCYVSRTMGPPQWSDLGMYLENVMLLLREAGLDSCPQECWAMYPKTIGTFLDAPAAWMLFTGMAIGWKDPDDPANKLHAKRVPLAEFAEFRGI</sequence>
<dbReference type="Proteomes" id="UP000275727">
    <property type="component" value="Chromosome"/>
</dbReference>
<dbReference type="PANTHER" id="PTHR23026">
    <property type="entry name" value="NADPH NITROREDUCTASE"/>
    <property type="match status" value="1"/>
</dbReference>
<dbReference type="GO" id="GO:0016491">
    <property type="term" value="F:oxidoreductase activity"/>
    <property type="evidence" value="ECO:0007669"/>
    <property type="project" value="UniProtKB-KW"/>
</dbReference>
<evidence type="ECO:0000256" key="1">
    <source>
        <dbReference type="ARBA" id="ARBA00022630"/>
    </source>
</evidence>
<dbReference type="EMBL" id="RBWX01000007">
    <property type="protein sequence ID" value="RKS92153.1"/>
    <property type="molecule type" value="Genomic_DNA"/>
</dbReference>
<dbReference type="InterPro" id="IPR000415">
    <property type="entry name" value="Nitroreductase-like"/>
</dbReference>
<dbReference type="Pfam" id="PF00881">
    <property type="entry name" value="Nitroreductase"/>
    <property type="match status" value="1"/>
</dbReference>
<keyword evidence="1" id="KW-0285">Flavoprotein</keyword>
<reference evidence="6 8" key="2">
    <citation type="submission" date="2018-10" db="EMBL/GenBank/DDBJ databases">
        <title>Genomic Encyclopedia of Type Strains, Phase IV (KMG-IV): sequencing the most valuable type-strain genomes for metagenomic binning, comparative biology and taxonomic classification.</title>
        <authorList>
            <person name="Goeker M."/>
        </authorList>
    </citation>
    <scope>NUCLEOTIDE SEQUENCE [LARGE SCALE GENOMIC DNA]</scope>
    <source>
        <strain evidence="6 8">DSM 19791</strain>
    </source>
</reference>
<evidence type="ECO:0000313" key="6">
    <source>
        <dbReference type="EMBL" id="RKS92153.1"/>
    </source>
</evidence>
<dbReference type="AlphaFoldDB" id="A0AAD1D7Y1"/>
<evidence type="ECO:0000313" key="8">
    <source>
        <dbReference type="Proteomes" id="UP000276029"/>
    </source>
</evidence>